<dbReference type="CDD" id="cd03789">
    <property type="entry name" value="GT9_LPS_heptosyltransferase"/>
    <property type="match status" value="1"/>
</dbReference>
<protein>
    <submittedName>
        <fullName evidence="3">Glycosyltransferase family 9 protein</fullName>
    </submittedName>
</protein>
<dbReference type="GO" id="GO:0009244">
    <property type="term" value="P:lipopolysaccharide core region biosynthetic process"/>
    <property type="evidence" value="ECO:0007669"/>
    <property type="project" value="TreeGrafter"/>
</dbReference>
<proteinExistence type="predicted"/>
<evidence type="ECO:0000313" key="3">
    <source>
        <dbReference type="EMBL" id="KAA0259002.1"/>
    </source>
</evidence>
<dbReference type="SUPFAM" id="SSF53756">
    <property type="entry name" value="UDP-Glycosyltransferase/glycogen phosphorylase"/>
    <property type="match status" value="1"/>
</dbReference>
<organism evidence="3 4">
    <name type="scientific">Deferribacter autotrophicus</name>
    <dbReference type="NCBI Taxonomy" id="500465"/>
    <lineage>
        <taxon>Bacteria</taxon>
        <taxon>Pseudomonadati</taxon>
        <taxon>Deferribacterota</taxon>
        <taxon>Deferribacteres</taxon>
        <taxon>Deferribacterales</taxon>
        <taxon>Deferribacteraceae</taxon>
        <taxon>Deferribacter</taxon>
    </lineage>
</organism>
<dbReference type="Proteomes" id="UP000322876">
    <property type="component" value="Unassembled WGS sequence"/>
</dbReference>
<dbReference type="GO" id="GO:0008713">
    <property type="term" value="F:ADP-heptose-lipopolysaccharide heptosyltransferase activity"/>
    <property type="evidence" value="ECO:0007669"/>
    <property type="project" value="TreeGrafter"/>
</dbReference>
<reference evidence="3 4" key="1">
    <citation type="submission" date="2019-06" db="EMBL/GenBank/DDBJ databases">
        <title>Genomic insights into carbon and energy metabolism of Deferribacter autotrophicus revealed new metabolic traits in the phylum Deferribacteres.</title>
        <authorList>
            <person name="Slobodkin A.I."/>
            <person name="Slobodkina G.B."/>
            <person name="Allioux M."/>
            <person name="Alain K."/>
            <person name="Jebbar M."/>
            <person name="Shadrin V."/>
            <person name="Kublanov I.V."/>
            <person name="Toshchakov S.V."/>
            <person name="Bonch-Osmolovskaya E.A."/>
        </authorList>
    </citation>
    <scope>NUCLEOTIDE SEQUENCE [LARGE SCALE GENOMIC DNA]</scope>
    <source>
        <strain evidence="3 4">SL50</strain>
    </source>
</reference>
<dbReference type="Pfam" id="PF01075">
    <property type="entry name" value="Glyco_transf_9"/>
    <property type="match status" value="1"/>
</dbReference>
<keyword evidence="4" id="KW-1185">Reference proteome</keyword>
<evidence type="ECO:0000256" key="1">
    <source>
        <dbReference type="ARBA" id="ARBA00022676"/>
    </source>
</evidence>
<evidence type="ECO:0000256" key="2">
    <source>
        <dbReference type="ARBA" id="ARBA00022679"/>
    </source>
</evidence>
<dbReference type="PANTHER" id="PTHR30160:SF1">
    <property type="entry name" value="LIPOPOLYSACCHARIDE 1,2-N-ACETYLGLUCOSAMINETRANSFERASE-RELATED"/>
    <property type="match status" value="1"/>
</dbReference>
<accession>A0A5A8F8T6</accession>
<name>A0A5A8F8T6_9BACT</name>
<dbReference type="Gene3D" id="3.40.50.2000">
    <property type="entry name" value="Glycogen Phosphorylase B"/>
    <property type="match status" value="2"/>
</dbReference>
<dbReference type="RefSeq" id="WP_149265760.1">
    <property type="nucleotide sequence ID" value="NZ_VFJB01000003.1"/>
</dbReference>
<evidence type="ECO:0000313" key="4">
    <source>
        <dbReference type="Proteomes" id="UP000322876"/>
    </source>
</evidence>
<dbReference type="InterPro" id="IPR051199">
    <property type="entry name" value="LPS_LOS_Heptosyltrfase"/>
</dbReference>
<gene>
    <name evidence="3" type="ORF">FHQ18_03365</name>
</gene>
<comment type="caution">
    <text evidence="3">The sequence shown here is derived from an EMBL/GenBank/DDBJ whole genome shotgun (WGS) entry which is preliminary data.</text>
</comment>
<dbReference type="InterPro" id="IPR002201">
    <property type="entry name" value="Glyco_trans_9"/>
</dbReference>
<keyword evidence="2 3" id="KW-0808">Transferase</keyword>
<dbReference type="OrthoDB" id="9760688at2"/>
<keyword evidence="1" id="KW-0328">Glycosyltransferase</keyword>
<dbReference type="EMBL" id="VFJB01000003">
    <property type="protein sequence ID" value="KAA0259002.1"/>
    <property type="molecule type" value="Genomic_DNA"/>
</dbReference>
<dbReference type="GO" id="GO:0005829">
    <property type="term" value="C:cytosol"/>
    <property type="evidence" value="ECO:0007669"/>
    <property type="project" value="TreeGrafter"/>
</dbReference>
<dbReference type="PANTHER" id="PTHR30160">
    <property type="entry name" value="TETRAACYLDISACCHARIDE 4'-KINASE-RELATED"/>
    <property type="match status" value="1"/>
</dbReference>
<sequence>MKILLIQFYQIGDIVLSTPFPREIKRVYPEAKIDFLVAKGFEDVLKYNPNIENVITIDRKGGVKELLDVIKQVRNRKYDFLIDFHNNPRSAWISLFSGAKTKITYKYTKRKFAYNQLVMPKREYAIKMKSALLKPLGIECKNIRPEIFYKKEHLARINEMLINYGIQQYVTISPTHKRETRRWPLNYYIEVAKYIYQNYKLCSIFTAAPNEQEYLSPLKSENLYGKAFFIAPKMTLLELTALIDNALIHIGNDSAPHHIAVACKTPTFIILGSSSSGWVFPDEIHTYVNKKLTCQPCNSEKCKFETIPCLTELKFEDIRQEFDRFFKRYILKGIL</sequence>
<dbReference type="AlphaFoldDB" id="A0A5A8F8T6"/>